<keyword evidence="8" id="KW-0539">Nucleus</keyword>
<keyword evidence="5" id="KW-0862">Zinc</keyword>
<evidence type="ECO:0000256" key="3">
    <source>
        <dbReference type="ARBA" id="ARBA00022737"/>
    </source>
</evidence>
<evidence type="ECO:0000256" key="8">
    <source>
        <dbReference type="ARBA" id="ARBA00023242"/>
    </source>
</evidence>
<dbReference type="FunFam" id="3.30.160.60:FF:000702">
    <property type="entry name" value="Transcription factor E4F1 isoform 1"/>
    <property type="match status" value="1"/>
</dbReference>
<proteinExistence type="predicted"/>
<dbReference type="OMA" id="DREESHK"/>
<evidence type="ECO:0000256" key="4">
    <source>
        <dbReference type="ARBA" id="ARBA00022771"/>
    </source>
</evidence>
<dbReference type="Proteomes" id="UP000261340">
    <property type="component" value="Unplaced"/>
</dbReference>
<feature type="region of interest" description="Disordered" evidence="10">
    <location>
        <begin position="43"/>
        <end position="63"/>
    </location>
</feature>
<keyword evidence="13" id="KW-1185">Reference proteome</keyword>
<dbReference type="Gene3D" id="3.30.160.60">
    <property type="entry name" value="Classic Zinc Finger"/>
    <property type="match status" value="3"/>
</dbReference>
<evidence type="ECO:0000313" key="13">
    <source>
        <dbReference type="Proteomes" id="UP000261340"/>
    </source>
</evidence>
<keyword evidence="7" id="KW-0804">Transcription</keyword>
<dbReference type="SUPFAM" id="SSF57667">
    <property type="entry name" value="beta-beta-alpha zinc fingers"/>
    <property type="match status" value="3"/>
</dbReference>
<keyword evidence="4 9" id="KW-0863">Zinc-finger</keyword>
<dbReference type="GeneTree" id="ENSGT00910000144592"/>
<dbReference type="GO" id="GO:0005634">
    <property type="term" value="C:nucleus"/>
    <property type="evidence" value="ECO:0007669"/>
    <property type="project" value="UniProtKB-SubCell"/>
</dbReference>
<reference evidence="12" key="2">
    <citation type="submission" date="2025-09" db="UniProtKB">
        <authorList>
            <consortium name="Ensembl"/>
        </authorList>
    </citation>
    <scope>IDENTIFICATION</scope>
</reference>
<dbReference type="PROSITE" id="PS50157">
    <property type="entry name" value="ZINC_FINGER_C2H2_2"/>
    <property type="match status" value="3"/>
</dbReference>
<dbReference type="GO" id="GO:0045944">
    <property type="term" value="P:positive regulation of transcription by RNA polymerase II"/>
    <property type="evidence" value="ECO:0007669"/>
    <property type="project" value="TreeGrafter"/>
</dbReference>
<keyword evidence="6" id="KW-0805">Transcription regulation</keyword>
<dbReference type="AlphaFoldDB" id="A0A3Q0QY00"/>
<comment type="subcellular location">
    <subcellularLocation>
        <location evidence="1">Nucleus</location>
    </subcellularLocation>
</comment>
<dbReference type="SMART" id="SM00355">
    <property type="entry name" value="ZnF_C2H2"/>
    <property type="match status" value="5"/>
</dbReference>
<protein>
    <recommendedName>
        <fullName evidence="11">C2H2-type domain-containing protein</fullName>
    </recommendedName>
</protein>
<dbReference type="GO" id="GO:0008270">
    <property type="term" value="F:zinc ion binding"/>
    <property type="evidence" value="ECO:0007669"/>
    <property type="project" value="UniProtKB-KW"/>
</dbReference>
<dbReference type="InterPro" id="IPR013087">
    <property type="entry name" value="Znf_C2H2_type"/>
</dbReference>
<dbReference type="Pfam" id="PF00096">
    <property type="entry name" value="zf-C2H2"/>
    <property type="match status" value="2"/>
</dbReference>
<sequence length="243" mass="28171">MFQEQVHGVTTHDCQPIRTQLVCVYVGFQTEQQTSGWITAWRHGDREESHKDEEQRWQGNDGREREADGFQLLAVSQVIMLPVVPHYAAAEVMLAAEVTAFLLCRKFSSKLTLRRHLGIHKGEKPFTCPHCSYSSRLKASLLQHLRTHTGEKPYRCAECPYASIDRSSLLRHCRTHSQEKPYRCQHCDYSSIQKKSLDLHARRHHTGEVFPCQHCDYSSPDRQLLLRHIRRHHAPSQHAAFLT</sequence>
<organism evidence="12 13">
    <name type="scientific">Amphilophus citrinellus</name>
    <name type="common">Midas cichlid</name>
    <name type="synonym">Cichlasoma citrinellum</name>
    <dbReference type="NCBI Taxonomy" id="61819"/>
    <lineage>
        <taxon>Eukaryota</taxon>
        <taxon>Metazoa</taxon>
        <taxon>Chordata</taxon>
        <taxon>Craniata</taxon>
        <taxon>Vertebrata</taxon>
        <taxon>Euteleostomi</taxon>
        <taxon>Actinopterygii</taxon>
        <taxon>Neopterygii</taxon>
        <taxon>Teleostei</taxon>
        <taxon>Neoteleostei</taxon>
        <taxon>Acanthomorphata</taxon>
        <taxon>Ovalentaria</taxon>
        <taxon>Cichlomorphae</taxon>
        <taxon>Cichliformes</taxon>
        <taxon>Cichlidae</taxon>
        <taxon>New World cichlids</taxon>
        <taxon>Cichlasomatinae</taxon>
        <taxon>Heroini</taxon>
        <taxon>Amphilophus</taxon>
    </lineage>
</organism>
<evidence type="ECO:0000313" key="12">
    <source>
        <dbReference type="Ensembl" id="ENSACIP00000004469.1"/>
    </source>
</evidence>
<evidence type="ECO:0000256" key="6">
    <source>
        <dbReference type="ARBA" id="ARBA00023015"/>
    </source>
</evidence>
<dbReference type="InterPro" id="IPR050688">
    <property type="entry name" value="Zinc_finger/UBP_domain"/>
</dbReference>
<dbReference type="STRING" id="61819.ENSACIP00000004469"/>
<evidence type="ECO:0000256" key="10">
    <source>
        <dbReference type="SAM" id="MobiDB-lite"/>
    </source>
</evidence>
<feature type="domain" description="C2H2-type" evidence="11">
    <location>
        <begin position="154"/>
        <end position="181"/>
    </location>
</feature>
<dbReference type="PANTHER" id="PTHR24403:SF63">
    <property type="entry name" value="SI:DKEY-154P10.3"/>
    <property type="match status" value="1"/>
</dbReference>
<evidence type="ECO:0000256" key="9">
    <source>
        <dbReference type="PROSITE-ProRule" id="PRU00042"/>
    </source>
</evidence>
<keyword evidence="3" id="KW-0677">Repeat</keyword>
<dbReference type="PANTHER" id="PTHR24403">
    <property type="entry name" value="ZINC FINGER PROTEIN"/>
    <property type="match status" value="1"/>
</dbReference>
<keyword evidence="2" id="KW-0479">Metal-binding</keyword>
<evidence type="ECO:0000256" key="2">
    <source>
        <dbReference type="ARBA" id="ARBA00022723"/>
    </source>
</evidence>
<evidence type="ECO:0000256" key="7">
    <source>
        <dbReference type="ARBA" id="ARBA00023163"/>
    </source>
</evidence>
<dbReference type="Ensembl" id="ENSACIT00000004613.1">
    <property type="protein sequence ID" value="ENSACIP00000004469.1"/>
    <property type="gene ID" value="ENSACIG00000003550.1"/>
</dbReference>
<dbReference type="FunFam" id="3.30.160.60:FF:000834">
    <property type="entry name" value="Uncharacterized protein"/>
    <property type="match status" value="1"/>
</dbReference>
<feature type="domain" description="C2H2-type" evidence="11">
    <location>
        <begin position="126"/>
        <end position="153"/>
    </location>
</feature>
<evidence type="ECO:0000256" key="1">
    <source>
        <dbReference type="ARBA" id="ARBA00004123"/>
    </source>
</evidence>
<dbReference type="InterPro" id="IPR036236">
    <property type="entry name" value="Znf_C2H2_sf"/>
</dbReference>
<reference evidence="12" key="1">
    <citation type="submission" date="2025-08" db="UniProtKB">
        <authorList>
            <consortium name="Ensembl"/>
        </authorList>
    </citation>
    <scope>IDENTIFICATION</scope>
</reference>
<accession>A0A3Q0QY00</accession>
<name>A0A3Q0QY00_AMPCI</name>
<feature type="domain" description="C2H2-type" evidence="11">
    <location>
        <begin position="182"/>
        <end position="210"/>
    </location>
</feature>
<dbReference type="FunFam" id="3.30.160.60:FF:000395">
    <property type="entry name" value="zinc finger protein 513"/>
    <property type="match status" value="1"/>
</dbReference>
<evidence type="ECO:0000259" key="11">
    <source>
        <dbReference type="PROSITE" id="PS50157"/>
    </source>
</evidence>
<evidence type="ECO:0000256" key="5">
    <source>
        <dbReference type="ARBA" id="ARBA00022833"/>
    </source>
</evidence>